<organism evidence="2 3">
    <name type="scientific">Lithospermum erythrorhizon</name>
    <name type="common">Purple gromwell</name>
    <name type="synonym">Lithospermum officinale var. erythrorhizon</name>
    <dbReference type="NCBI Taxonomy" id="34254"/>
    <lineage>
        <taxon>Eukaryota</taxon>
        <taxon>Viridiplantae</taxon>
        <taxon>Streptophyta</taxon>
        <taxon>Embryophyta</taxon>
        <taxon>Tracheophyta</taxon>
        <taxon>Spermatophyta</taxon>
        <taxon>Magnoliopsida</taxon>
        <taxon>eudicotyledons</taxon>
        <taxon>Gunneridae</taxon>
        <taxon>Pentapetalae</taxon>
        <taxon>asterids</taxon>
        <taxon>lamiids</taxon>
        <taxon>Boraginales</taxon>
        <taxon>Boraginaceae</taxon>
        <taxon>Boraginoideae</taxon>
        <taxon>Lithospermeae</taxon>
        <taxon>Lithospermum</taxon>
    </lineage>
</organism>
<dbReference type="Proteomes" id="UP001454036">
    <property type="component" value="Unassembled WGS sequence"/>
</dbReference>
<protein>
    <submittedName>
        <fullName evidence="2">Uncharacterized protein</fullName>
    </submittedName>
</protein>
<keyword evidence="3" id="KW-1185">Reference proteome</keyword>
<evidence type="ECO:0000313" key="3">
    <source>
        <dbReference type="Proteomes" id="UP001454036"/>
    </source>
</evidence>
<proteinExistence type="predicted"/>
<reference evidence="2 3" key="1">
    <citation type="submission" date="2024-01" db="EMBL/GenBank/DDBJ databases">
        <title>The complete chloroplast genome sequence of Lithospermum erythrorhizon: insights into the phylogenetic relationship among Boraginaceae species and the maternal lineages of purple gromwells.</title>
        <authorList>
            <person name="Okada T."/>
            <person name="Watanabe K."/>
        </authorList>
    </citation>
    <scope>NUCLEOTIDE SEQUENCE [LARGE SCALE GENOMIC DNA]</scope>
</reference>
<evidence type="ECO:0000313" key="2">
    <source>
        <dbReference type="EMBL" id="GAA0183676.1"/>
    </source>
</evidence>
<evidence type="ECO:0000256" key="1">
    <source>
        <dbReference type="SAM" id="MobiDB-lite"/>
    </source>
</evidence>
<dbReference type="EMBL" id="BAABME010011386">
    <property type="protein sequence ID" value="GAA0183676.1"/>
    <property type="molecule type" value="Genomic_DNA"/>
</dbReference>
<name>A0AAV3RV11_LITER</name>
<accession>A0AAV3RV11</accession>
<feature type="compositionally biased region" description="Basic and acidic residues" evidence="1">
    <location>
        <begin position="43"/>
        <end position="52"/>
    </location>
</feature>
<dbReference type="AlphaFoldDB" id="A0AAV3RV11"/>
<sequence length="88" mass="9978">MNIGVCKKPLGLFLSRKVVCLFLFLLLSKFQLKVSSHATNFNEKRLNREKLSPKTLSGKAEEGTNGNQSIFDDEKRKVYSGPNPLHNR</sequence>
<feature type="region of interest" description="Disordered" evidence="1">
    <location>
        <begin position="43"/>
        <end position="88"/>
    </location>
</feature>
<comment type="caution">
    <text evidence="2">The sequence shown here is derived from an EMBL/GenBank/DDBJ whole genome shotgun (WGS) entry which is preliminary data.</text>
</comment>
<gene>
    <name evidence="2" type="ORF">LIER_31047</name>
</gene>